<protein>
    <submittedName>
        <fullName evidence="3">Myosin motor domain-containing protein</fullName>
    </submittedName>
</protein>
<keyword evidence="2" id="KW-1185">Reference proteome</keyword>
<sequence length="73" mass="8539">MYEDGKIAAASMNKNERLKQSLHYMRPVHSNLRERYPNATNENTYVTQEVRMLVGVASNDTFKRVRYTSRNVS</sequence>
<dbReference type="Proteomes" id="UP000271098">
    <property type="component" value="Unassembled WGS sequence"/>
</dbReference>
<dbReference type="OrthoDB" id="5845951at2759"/>
<gene>
    <name evidence="1" type="ORF">GPUH_LOCUS21865</name>
</gene>
<dbReference type="WBParaSite" id="GPUH_0002189201-mRNA-1">
    <property type="protein sequence ID" value="GPUH_0002189201-mRNA-1"/>
    <property type="gene ID" value="GPUH_0002189201"/>
</dbReference>
<reference evidence="1 2" key="2">
    <citation type="submission" date="2018-11" db="EMBL/GenBank/DDBJ databases">
        <authorList>
            <consortium name="Pathogen Informatics"/>
        </authorList>
    </citation>
    <scope>NUCLEOTIDE SEQUENCE [LARGE SCALE GENOMIC DNA]</scope>
</reference>
<proteinExistence type="predicted"/>
<dbReference type="EMBL" id="UYRT01093676">
    <property type="protein sequence ID" value="VDN39087.1"/>
    <property type="molecule type" value="Genomic_DNA"/>
</dbReference>
<accession>A0A183ELM4</accession>
<evidence type="ECO:0000313" key="1">
    <source>
        <dbReference type="EMBL" id="VDN39087.1"/>
    </source>
</evidence>
<dbReference type="AlphaFoldDB" id="A0A183ELM4"/>
<evidence type="ECO:0000313" key="3">
    <source>
        <dbReference type="WBParaSite" id="GPUH_0002189201-mRNA-1"/>
    </source>
</evidence>
<organism evidence="3">
    <name type="scientific">Gongylonema pulchrum</name>
    <dbReference type="NCBI Taxonomy" id="637853"/>
    <lineage>
        <taxon>Eukaryota</taxon>
        <taxon>Metazoa</taxon>
        <taxon>Ecdysozoa</taxon>
        <taxon>Nematoda</taxon>
        <taxon>Chromadorea</taxon>
        <taxon>Rhabditida</taxon>
        <taxon>Spirurina</taxon>
        <taxon>Spiruromorpha</taxon>
        <taxon>Spiruroidea</taxon>
        <taxon>Gongylonematidae</taxon>
        <taxon>Gongylonema</taxon>
    </lineage>
</organism>
<reference evidence="3" key="1">
    <citation type="submission" date="2016-06" db="UniProtKB">
        <authorList>
            <consortium name="WormBaseParasite"/>
        </authorList>
    </citation>
    <scope>IDENTIFICATION</scope>
</reference>
<evidence type="ECO:0000313" key="2">
    <source>
        <dbReference type="Proteomes" id="UP000271098"/>
    </source>
</evidence>
<name>A0A183ELM4_9BILA</name>